<protein>
    <submittedName>
        <fullName evidence="1">AlNc14C257G9736 protein</fullName>
    </submittedName>
</protein>
<sequence>MLTIHSSMQSLALQQKLFSNLYFSLHWTPDMYIMRPRCAVFDLDVAINETIRRTVMAYQVHTNQYAFEKKDVRSVFGFHEIKGFPSPPSCCTPEVAVLNIDGETMKFNVVVSQLEDTYDKRANEAYRDTFQLLVALWVEAAYTHMSGSKDCRAFLNSIPNRLLYGMDQESRSELKGQASLTKNMPGYIYSTRHQDEMTGHSKVISVQLRDGSEVFETYELLIKELNKGRVKLHLLSSVRYHGLRNWNLRMNIVDEDSARSTEHVGFQEWRIVYKGDTRENLKKAYGV</sequence>
<accession>F0WTR1</accession>
<proteinExistence type="predicted"/>
<dbReference type="AlphaFoldDB" id="F0WTR1"/>
<gene>
    <name evidence="1" type="primary">AlNc14C257G9736</name>
    <name evidence="1" type="ORF">ALNC14_108980</name>
</gene>
<dbReference type="HOGENOM" id="CLU_971200_0_0_1"/>
<evidence type="ECO:0000313" key="1">
    <source>
        <dbReference type="EMBL" id="CCA24754.1"/>
    </source>
</evidence>
<name>F0WTR1_9STRA</name>
<reference evidence="1" key="2">
    <citation type="submission" date="2011-02" db="EMBL/GenBank/DDBJ databases">
        <authorList>
            <person name="MacLean D."/>
        </authorList>
    </citation>
    <scope>NUCLEOTIDE SEQUENCE</scope>
</reference>
<dbReference type="EMBL" id="FR824302">
    <property type="protein sequence ID" value="CCA24754.1"/>
    <property type="molecule type" value="Genomic_DNA"/>
</dbReference>
<organism evidence="1">
    <name type="scientific">Albugo laibachii Nc14</name>
    <dbReference type="NCBI Taxonomy" id="890382"/>
    <lineage>
        <taxon>Eukaryota</taxon>
        <taxon>Sar</taxon>
        <taxon>Stramenopiles</taxon>
        <taxon>Oomycota</taxon>
        <taxon>Peronosporomycetes</taxon>
        <taxon>Albuginales</taxon>
        <taxon>Albuginaceae</taxon>
        <taxon>Albugo</taxon>
    </lineage>
</organism>
<reference evidence="1" key="1">
    <citation type="journal article" date="2011" name="PLoS Biol.">
        <title>Gene gain and loss during evolution of obligate parasitism in the white rust pathogen of Arabidopsis thaliana.</title>
        <authorList>
            <person name="Kemen E."/>
            <person name="Gardiner A."/>
            <person name="Schultz-Larsen T."/>
            <person name="Kemen A.C."/>
            <person name="Balmuth A.L."/>
            <person name="Robert-Seilaniantz A."/>
            <person name="Bailey K."/>
            <person name="Holub E."/>
            <person name="Studholme D.J."/>
            <person name="Maclean D."/>
            <person name="Jones J.D."/>
        </authorList>
    </citation>
    <scope>NUCLEOTIDE SEQUENCE</scope>
</reference>